<keyword evidence="3" id="KW-1185">Reference proteome</keyword>
<dbReference type="AlphaFoldDB" id="A0A6G1IC54"/>
<dbReference type="OrthoDB" id="3793221at2759"/>
<evidence type="ECO:0000256" key="1">
    <source>
        <dbReference type="SAM" id="MobiDB-lite"/>
    </source>
</evidence>
<evidence type="ECO:0000313" key="2">
    <source>
        <dbReference type="EMBL" id="KAF2675792.1"/>
    </source>
</evidence>
<feature type="region of interest" description="Disordered" evidence="1">
    <location>
        <begin position="686"/>
        <end position="711"/>
    </location>
</feature>
<dbReference type="EMBL" id="MU005647">
    <property type="protein sequence ID" value="KAF2675792.1"/>
    <property type="molecule type" value="Genomic_DNA"/>
</dbReference>
<protein>
    <submittedName>
        <fullName evidence="2">Uncharacterized protein</fullName>
    </submittedName>
</protein>
<sequence>MAPYGSYEGEDTVEKRSVAIFPTGVIKELPEDGIHVVFGPEMQSEMGKVIEDKCGDSSKMDACQKELSNLLQDSDLRQHTKRFLGVIAAYTVAEILNGVIAAVVGALGGLAIGAGINAAVAPPSVNFEDLSDNGVLGQINDLAGESTIAIATGTDNKIMATLTITNTVATPTHAPEESLTVEEVTEDNGDDKKGDILIHIPEKTAQRALDYMGMWGLDHVKEACKGSAQTRRSPLRLSKRVPPTLSEECEQMLRDLSGATLEATNDVLQQLIPADPNNPMNPANHPEGAAVPNVGVNGVLTVVALVRQAFGNENLEPGRLDEFLMHAAIVTEIVLAAALNAQVIEQQILTIRLAAEWISRVFTKDVACKKDLICVEDNCKGFKQVGPVFPIFQGKKIFQTGVCTEKENKGCLCTEVEEPYVHTIEEGYFEALWEWRQELLKPGPQVNCDSGNKIDLDTKDFEDNIGSACQNHDELKRLKSRAPGMWDWSNVDQNSLQWAFNWNDQGGQCEMKCEEMFEIFEDDENCVWNGGMSKSGFIATDCGVASYSVDKPKPPECLPAEFGAPRGQKEVDHEGGQGTSVDDALEQFCNDIGGQKVDESNPVHARRWGFSEWGVPDRRSFWLKAEYINRPGCQGYEWPHKTNCKVVLKQSMGTCAGDQGRSTGFIVQGIGCIDYSLHVSDVNRDDSPPWKEPVKEFPPPVSAPKTGTRGPQEVVCAQGQEDHSLSEEDVNKLIGEVCIEGQPVNPEIPQPYDDMAWCNGFDHKLKKDDCTYALRRIHHTCSDGDKLYGGEYTYRCVHYVSMWRNGVIHHRA</sequence>
<organism evidence="2 3">
    <name type="scientific">Lentithecium fluviatile CBS 122367</name>
    <dbReference type="NCBI Taxonomy" id="1168545"/>
    <lineage>
        <taxon>Eukaryota</taxon>
        <taxon>Fungi</taxon>
        <taxon>Dikarya</taxon>
        <taxon>Ascomycota</taxon>
        <taxon>Pezizomycotina</taxon>
        <taxon>Dothideomycetes</taxon>
        <taxon>Pleosporomycetidae</taxon>
        <taxon>Pleosporales</taxon>
        <taxon>Massarineae</taxon>
        <taxon>Lentitheciaceae</taxon>
        <taxon>Lentithecium</taxon>
    </lineage>
</organism>
<accession>A0A6G1IC54</accession>
<feature type="compositionally biased region" description="Basic and acidic residues" evidence="1">
    <location>
        <begin position="686"/>
        <end position="695"/>
    </location>
</feature>
<gene>
    <name evidence="2" type="ORF">K458DRAFT_352760</name>
</gene>
<proteinExistence type="predicted"/>
<evidence type="ECO:0000313" key="3">
    <source>
        <dbReference type="Proteomes" id="UP000799291"/>
    </source>
</evidence>
<dbReference type="Proteomes" id="UP000799291">
    <property type="component" value="Unassembled WGS sequence"/>
</dbReference>
<name>A0A6G1IC54_9PLEO</name>
<reference evidence="2" key="1">
    <citation type="journal article" date="2020" name="Stud. Mycol.">
        <title>101 Dothideomycetes genomes: a test case for predicting lifestyles and emergence of pathogens.</title>
        <authorList>
            <person name="Haridas S."/>
            <person name="Albert R."/>
            <person name="Binder M."/>
            <person name="Bloem J."/>
            <person name="Labutti K."/>
            <person name="Salamov A."/>
            <person name="Andreopoulos B."/>
            <person name="Baker S."/>
            <person name="Barry K."/>
            <person name="Bills G."/>
            <person name="Bluhm B."/>
            <person name="Cannon C."/>
            <person name="Castanera R."/>
            <person name="Culley D."/>
            <person name="Daum C."/>
            <person name="Ezra D."/>
            <person name="Gonzalez J."/>
            <person name="Henrissat B."/>
            <person name="Kuo A."/>
            <person name="Liang C."/>
            <person name="Lipzen A."/>
            <person name="Lutzoni F."/>
            <person name="Magnuson J."/>
            <person name="Mondo S."/>
            <person name="Nolan M."/>
            <person name="Ohm R."/>
            <person name="Pangilinan J."/>
            <person name="Park H.-J."/>
            <person name="Ramirez L."/>
            <person name="Alfaro M."/>
            <person name="Sun H."/>
            <person name="Tritt A."/>
            <person name="Yoshinaga Y."/>
            <person name="Zwiers L.-H."/>
            <person name="Turgeon B."/>
            <person name="Goodwin S."/>
            <person name="Spatafora J."/>
            <person name="Crous P."/>
            <person name="Grigoriev I."/>
        </authorList>
    </citation>
    <scope>NUCLEOTIDE SEQUENCE</scope>
    <source>
        <strain evidence="2">CBS 122367</strain>
    </source>
</reference>